<evidence type="ECO:0000256" key="11">
    <source>
        <dbReference type="RuleBase" id="RU368121"/>
    </source>
</evidence>
<dbReference type="InterPro" id="IPR027791">
    <property type="entry name" value="Galactosyl_T_C"/>
</dbReference>
<keyword evidence="8 11" id="KW-1133">Transmembrane helix</keyword>
<dbReference type="GO" id="GO:0033842">
    <property type="term" value="F:N-acetyl-beta-glucosaminyl-derivative 4-beta-N-acetylgalactosaminyltransferase activity"/>
    <property type="evidence" value="ECO:0007669"/>
    <property type="project" value="TreeGrafter"/>
</dbReference>
<keyword evidence="10 11" id="KW-0325">Glycoprotein</keyword>
<dbReference type="PANTHER" id="PTHR19300">
    <property type="entry name" value="BETA-1,4-GALACTOSYLTRANSFERASE"/>
    <property type="match status" value="1"/>
</dbReference>
<feature type="domain" description="Galactosyltransferase N-terminal" evidence="13">
    <location>
        <begin position="83"/>
        <end position="192"/>
    </location>
</feature>
<comment type="subcellular location">
    <subcellularLocation>
        <location evidence="1 11">Membrane</location>
        <topology evidence="1 11">Single-pass type II membrane protein</topology>
    </subcellularLocation>
</comment>
<dbReference type="Proteomes" id="UP000183832">
    <property type="component" value="Unassembled WGS sequence"/>
</dbReference>
<evidence type="ECO:0000256" key="1">
    <source>
        <dbReference type="ARBA" id="ARBA00004606"/>
    </source>
</evidence>
<keyword evidence="6 11" id="KW-0812">Transmembrane</keyword>
<evidence type="ECO:0000256" key="7">
    <source>
        <dbReference type="ARBA" id="ARBA00022968"/>
    </source>
</evidence>
<dbReference type="GO" id="GO:0006688">
    <property type="term" value="P:glycosphingolipid biosynthetic process"/>
    <property type="evidence" value="ECO:0007669"/>
    <property type="project" value="TreeGrafter"/>
</dbReference>
<evidence type="ECO:0000256" key="5">
    <source>
        <dbReference type="ARBA" id="ARBA00022679"/>
    </source>
</evidence>
<organism evidence="14 15">
    <name type="scientific">Clunio marinus</name>
    <dbReference type="NCBI Taxonomy" id="568069"/>
    <lineage>
        <taxon>Eukaryota</taxon>
        <taxon>Metazoa</taxon>
        <taxon>Ecdysozoa</taxon>
        <taxon>Arthropoda</taxon>
        <taxon>Hexapoda</taxon>
        <taxon>Insecta</taxon>
        <taxon>Pterygota</taxon>
        <taxon>Neoptera</taxon>
        <taxon>Endopterygota</taxon>
        <taxon>Diptera</taxon>
        <taxon>Nematocera</taxon>
        <taxon>Chironomoidea</taxon>
        <taxon>Chironomidae</taxon>
        <taxon>Clunio</taxon>
    </lineage>
</organism>
<name>A0A1J1HJA3_9DIPT</name>
<evidence type="ECO:0000256" key="2">
    <source>
        <dbReference type="ARBA" id="ARBA00004922"/>
    </source>
</evidence>
<dbReference type="GO" id="GO:0008378">
    <property type="term" value="F:galactosyltransferase activity"/>
    <property type="evidence" value="ECO:0007669"/>
    <property type="project" value="TreeGrafter"/>
</dbReference>
<sequence length="320" mass="38224">MHLRLQIQKFNYVKIGYLLLFVYLCWPSRFAMIYYENIPGNEIYDNLIRKISRNLSQFNQGIQCDYTELLEENHYFYKKFTTDDIINKIEIKSGGEFWPEECTPSFSTAIIVPYRKREEQLKQFINYIHNFLRKQQIHYKIFVIEQGDDKPFNRAKLFNIGSRYALKENFPCLVMQDIDLMPLNLGNIYACTKRPRHMSSSLDTFRFNLPYYGLVGGAIAIATEDFVNINGFSNVFQGWGGEDDDLYKRLLNKNYRIIRFHPSYAQYTMLKHTRERRNPKRNEYLKNSYLRFDIDGLNSLVFSEIEIHKNTFFTHILVQT</sequence>
<dbReference type="STRING" id="568069.A0A1J1HJA3"/>
<dbReference type="PRINTS" id="PR02050">
    <property type="entry name" value="B14GALTRFASE"/>
</dbReference>
<dbReference type="EC" id="2.4.1.-" evidence="11"/>
<keyword evidence="5 11" id="KW-0808">Transferase</keyword>
<comment type="pathway">
    <text evidence="2 11">Protein modification; protein glycosylation.</text>
</comment>
<dbReference type="GO" id="GO:0005975">
    <property type="term" value="P:carbohydrate metabolic process"/>
    <property type="evidence" value="ECO:0007669"/>
    <property type="project" value="InterPro"/>
</dbReference>
<dbReference type="UniPathway" id="UPA00378"/>
<dbReference type="GO" id="GO:0005794">
    <property type="term" value="C:Golgi apparatus"/>
    <property type="evidence" value="ECO:0007669"/>
    <property type="project" value="TreeGrafter"/>
</dbReference>
<keyword evidence="4 11" id="KW-0328">Glycosyltransferase</keyword>
<protein>
    <recommendedName>
        <fullName evidence="11">Beta-1,4-N-acetylgalactosaminyltransferase</fullName>
        <ecNumber evidence="11">2.4.1.-</ecNumber>
    </recommendedName>
    <alternativeName>
        <fullName evidence="11">Beta-4-GalNAcT</fullName>
    </alternativeName>
</protein>
<comment type="function">
    <text evidence="11">Catalyzes the transfer of galactose onto proteins or lipids.</text>
</comment>
<proteinExistence type="inferred from homology"/>
<dbReference type="PANTHER" id="PTHR19300:SF48">
    <property type="entry name" value="BETA-1,4-N-ACETYLGALACTOSAMINYLTRANSFERASE"/>
    <property type="match status" value="1"/>
</dbReference>
<evidence type="ECO:0000259" key="13">
    <source>
        <dbReference type="Pfam" id="PF13733"/>
    </source>
</evidence>
<dbReference type="GO" id="GO:0016020">
    <property type="term" value="C:membrane"/>
    <property type="evidence" value="ECO:0007669"/>
    <property type="project" value="UniProtKB-SubCell"/>
</dbReference>
<dbReference type="OrthoDB" id="10038994at2759"/>
<dbReference type="InterPro" id="IPR003859">
    <property type="entry name" value="Galactosyl_T"/>
</dbReference>
<evidence type="ECO:0000256" key="3">
    <source>
        <dbReference type="ARBA" id="ARBA00005735"/>
    </source>
</evidence>
<keyword evidence="11" id="KW-0464">Manganese</keyword>
<evidence type="ECO:0000259" key="12">
    <source>
        <dbReference type="Pfam" id="PF02709"/>
    </source>
</evidence>
<keyword evidence="7 11" id="KW-0735">Signal-anchor</keyword>
<keyword evidence="9 11" id="KW-0472">Membrane</keyword>
<evidence type="ECO:0000256" key="6">
    <source>
        <dbReference type="ARBA" id="ARBA00022692"/>
    </source>
</evidence>
<keyword evidence="11" id="KW-0479">Metal-binding</keyword>
<dbReference type="GO" id="GO:0046872">
    <property type="term" value="F:metal ion binding"/>
    <property type="evidence" value="ECO:0007669"/>
    <property type="project" value="UniProtKB-UniRule"/>
</dbReference>
<dbReference type="SUPFAM" id="SSF53448">
    <property type="entry name" value="Nucleotide-diphospho-sugar transferases"/>
    <property type="match status" value="1"/>
</dbReference>
<dbReference type="AlphaFoldDB" id="A0A1J1HJA3"/>
<comment type="cofactor">
    <cofactor evidence="11">
        <name>Mn(2+)</name>
        <dbReference type="ChEBI" id="CHEBI:29035"/>
    </cofactor>
</comment>
<dbReference type="InterPro" id="IPR029044">
    <property type="entry name" value="Nucleotide-diphossugar_trans"/>
</dbReference>
<reference evidence="14 15" key="1">
    <citation type="submission" date="2015-04" db="EMBL/GenBank/DDBJ databases">
        <authorList>
            <person name="Syromyatnikov M.Y."/>
            <person name="Popov V.N."/>
        </authorList>
    </citation>
    <scope>NUCLEOTIDE SEQUENCE [LARGE SCALE GENOMIC DNA]</scope>
</reference>
<evidence type="ECO:0000256" key="10">
    <source>
        <dbReference type="ARBA" id="ARBA00023180"/>
    </source>
</evidence>
<comment type="similarity">
    <text evidence="3 11">Belongs to the glycosyltransferase 7 family.</text>
</comment>
<dbReference type="Gene3D" id="3.90.550.10">
    <property type="entry name" value="Spore Coat Polysaccharide Biosynthesis Protein SpsA, Chain A"/>
    <property type="match status" value="1"/>
</dbReference>
<dbReference type="Pfam" id="PF02709">
    <property type="entry name" value="Glyco_transf_7C"/>
    <property type="match status" value="1"/>
</dbReference>
<evidence type="ECO:0000256" key="8">
    <source>
        <dbReference type="ARBA" id="ARBA00022989"/>
    </source>
</evidence>
<gene>
    <name evidence="14" type="primary">similar to Beta-1</name>
    <name evidence="14" type="ORF">CLUMA_CG000159</name>
</gene>
<keyword evidence="15" id="KW-1185">Reference proteome</keyword>
<feature type="domain" description="Galactosyltransferase C-terminal" evidence="12">
    <location>
        <begin position="196"/>
        <end position="273"/>
    </location>
</feature>
<dbReference type="EMBL" id="CVRI01000001">
    <property type="protein sequence ID" value="CRK86550.1"/>
    <property type="molecule type" value="Genomic_DNA"/>
</dbReference>
<evidence type="ECO:0000256" key="4">
    <source>
        <dbReference type="ARBA" id="ARBA00022676"/>
    </source>
</evidence>
<accession>A0A1J1HJA3</accession>
<dbReference type="Pfam" id="PF13733">
    <property type="entry name" value="Glyco_transf_7N"/>
    <property type="match status" value="1"/>
</dbReference>
<feature type="transmembrane region" description="Helical" evidence="11">
    <location>
        <begin position="12"/>
        <end position="35"/>
    </location>
</feature>
<evidence type="ECO:0000256" key="9">
    <source>
        <dbReference type="ARBA" id="ARBA00023136"/>
    </source>
</evidence>
<evidence type="ECO:0000313" key="14">
    <source>
        <dbReference type="EMBL" id="CRK86550.1"/>
    </source>
</evidence>
<dbReference type="InterPro" id="IPR027995">
    <property type="entry name" value="Galactosyl_T_N"/>
</dbReference>
<evidence type="ECO:0000313" key="15">
    <source>
        <dbReference type="Proteomes" id="UP000183832"/>
    </source>
</evidence>